<comment type="caution">
    <text evidence="1">The sequence shown here is derived from an EMBL/GenBank/DDBJ whole genome shotgun (WGS) entry which is preliminary data.</text>
</comment>
<keyword evidence="2" id="KW-1185">Reference proteome</keyword>
<gene>
    <name evidence="1" type="ORF">FCM35_KLT01586</name>
</gene>
<accession>A0A833QVV3</accession>
<evidence type="ECO:0000313" key="1">
    <source>
        <dbReference type="EMBL" id="KAF3333895.1"/>
    </source>
</evidence>
<dbReference type="AlphaFoldDB" id="A0A833QVV3"/>
<dbReference type="OrthoDB" id="1078367at2759"/>
<reference evidence="1" key="1">
    <citation type="submission" date="2020-01" db="EMBL/GenBank/DDBJ databases">
        <title>Genome sequence of Kobresia littledalei, the first chromosome-level genome in the family Cyperaceae.</title>
        <authorList>
            <person name="Qu G."/>
        </authorList>
    </citation>
    <scope>NUCLEOTIDE SEQUENCE</scope>
    <source>
        <strain evidence="1">C.B.Clarke</strain>
        <tissue evidence="1">Leaf</tissue>
    </source>
</reference>
<organism evidence="1 2">
    <name type="scientific">Carex littledalei</name>
    <dbReference type="NCBI Taxonomy" id="544730"/>
    <lineage>
        <taxon>Eukaryota</taxon>
        <taxon>Viridiplantae</taxon>
        <taxon>Streptophyta</taxon>
        <taxon>Embryophyta</taxon>
        <taxon>Tracheophyta</taxon>
        <taxon>Spermatophyta</taxon>
        <taxon>Magnoliopsida</taxon>
        <taxon>Liliopsida</taxon>
        <taxon>Poales</taxon>
        <taxon>Cyperaceae</taxon>
        <taxon>Cyperoideae</taxon>
        <taxon>Cariceae</taxon>
        <taxon>Carex</taxon>
        <taxon>Carex subgen. Euthyceras</taxon>
    </lineage>
</organism>
<dbReference type="EMBL" id="SWLB01000010">
    <property type="protein sequence ID" value="KAF3333895.1"/>
    <property type="molecule type" value="Genomic_DNA"/>
</dbReference>
<evidence type="ECO:0000313" key="2">
    <source>
        <dbReference type="Proteomes" id="UP000623129"/>
    </source>
</evidence>
<sequence>MTFAASTTNSGSCDVIKEERIRERHILWQLFFANPSEWRDQRATKGFSRRPDFRHKSTGEALWIISDDPPWVKKQLNLYDSKVSETNLFRKKEDHAFQGWKMQDFDHL</sequence>
<protein>
    <submittedName>
        <fullName evidence="1">Uncharacterized protein</fullName>
    </submittedName>
</protein>
<proteinExistence type="predicted"/>
<name>A0A833QVV3_9POAL</name>
<dbReference type="Proteomes" id="UP000623129">
    <property type="component" value="Unassembled WGS sequence"/>
</dbReference>